<protein>
    <submittedName>
        <fullName evidence="2">Uncharacterized protein</fullName>
    </submittedName>
</protein>
<evidence type="ECO:0000313" key="2">
    <source>
        <dbReference type="EMBL" id="KFK42642.1"/>
    </source>
</evidence>
<dbReference type="EMBL" id="CM002869">
    <property type="protein sequence ID" value="KFK42642.1"/>
    <property type="molecule type" value="Genomic_DNA"/>
</dbReference>
<dbReference type="OMA" id="EHANDAK"/>
<organism evidence="2 3">
    <name type="scientific">Arabis alpina</name>
    <name type="common">Alpine rock-cress</name>
    <dbReference type="NCBI Taxonomy" id="50452"/>
    <lineage>
        <taxon>Eukaryota</taxon>
        <taxon>Viridiplantae</taxon>
        <taxon>Streptophyta</taxon>
        <taxon>Embryophyta</taxon>
        <taxon>Tracheophyta</taxon>
        <taxon>Spermatophyta</taxon>
        <taxon>Magnoliopsida</taxon>
        <taxon>eudicotyledons</taxon>
        <taxon>Gunneridae</taxon>
        <taxon>Pentapetalae</taxon>
        <taxon>rosids</taxon>
        <taxon>malvids</taxon>
        <taxon>Brassicales</taxon>
        <taxon>Brassicaceae</taxon>
        <taxon>Arabideae</taxon>
        <taxon>Arabis</taxon>
    </lineage>
</organism>
<evidence type="ECO:0000256" key="1">
    <source>
        <dbReference type="SAM" id="MobiDB-lite"/>
    </source>
</evidence>
<dbReference type="Gramene" id="KFK42642">
    <property type="protein sequence ID" value="KFK42642"/>
    <property type="gene ID" value="AALP_AA1G021700"/>
</dbReference>
<proteinExistence type="predicted"/>
<gene>
    <name evidence="2" type="ordered locus">AALP_Aa1g021700</name>
</gene>
<feature type="region of interest" description="Disordered" evidence="1">
    <location>
        <begin position="135"/>
        <end position="155"/>
    </location>
</feature>
<evidence type="ECO:0000313" key="3">
    <source>
        <dbReference type="Proteomes" id="UP000029120"/>
    </source>
</evidence>
<reference evidence="3" key="1">
    <citation type="journal article" date="2015" name="Nat. Plants">
        <title>Genome expansion of Arabis alpina linked with retrotransposition and reduced symmetric DNA methylation.</title>
        <authorList>
            <person name="Willing E.M."/>
            <person name="Rawat V."/>
            <person name="Mandakova T."/>
            <person name="Maumus F."/>
            <person name="James G.V."/>
            <person name="Nordstroem K.J."/>
            <person name="Becker C."/>
            <person name="Warthmann N."/>
            <person name="Chica C."/>
            <person name="Szarzynska B."/>
            <person name="Zytnicki M."/>
            <person name="Albani M.C."/>
            <person name="Kiefer C."/>
            <person name="Bergonzi S."/>
            <person name="Castaings L."/>
            <person name="Mateos J.L."/>
            <person name="Berns M.C."/>
            <person name="Bujdoso N."/>
            <person name="Piofczyk T."/>
            <person name="de Lorenzo L."/>
            <person name="Barrero-Sicilia C."/>
            <person name="Mateos I."/>
            <person name="Piednoel M."/>
            <person name="Hagmann J."/>
            <person name="Chen-Min-Tao R."/>
            <person name="Iglesias-Fernandez R."/>
            <person name="Schuster S.C."/>
            <person name="Alonso-Blanco C."/>
            <person name="Roudier F."/>
            <person name="Carbonero P."/>
            <person name="Paz-Ares J."/>
            <person name="Davis S.J."/>
            <person name="Pecinka A."/>
            <person name="Quesneville H."/>
            <person name="Colot V."/>
            <person name="Lysak M.A."/>
            <person name="Weigel D."/>
            <person name="Coupland G."/>
            <person name="Schneeberger K."/>
        </authorList>
    </citation>
    <scope>NUCLEOTIDE SEQUENCE [LARGE SCALE GENOMIC DNA]</scope>
    <source>
        <strain evidence="3">cv. Pajares</strain>
    </source>
</reference>
<keyword evidence="3" id="KW-1185">Reference proteome</keyword>
<dbReference type="Proteomes" id="UP000029120">
    <property type="component" value="Chromosome 1"/>
</dbReference>
<feature type="compositionally biased region" description="Basic and acidic residues" evidence="1">
    <location>
        <begin position="145"/>
        <end position="155"/>
    </location>
</feature>
<sequence>MSQDPEVKLTVSADQNSGVSVALPGGLDGLTGLLNGGGLGGLGGGGLPGGLSLPGGLGGGGGLPGGLGGITSLLGGGGGIPSLLGGGGGIPSLGGLGGGSASASTPLDMMGAFGGGGTGSLLDGLSFANAGVEVKSGEAPTTGEGKAEEETTVKT</sequence>
<name>A0A087HKJ0_ARAAL</name>
<accession>A0A087HKJ0</accession>
<dbReference type="AlphaFoldDB" id="A0A087HKJ0"/>